<reference evidence="3" key="2">
    <citation type="journal article" date="2022" name="BMC Genomics">
        <title>Comparative genome analysis of mycobacteria focusing on tRNA and non-coding RNA.</title>
        <authorList>
            <person name="Behra P.R.K."/>
            <person name="Pettersson B.M.F."/>
            <person name="Ramesh M."/>
            <person name="Das S."/>
            <person name="Dasgupta S."/>
            <person name="Kirsebom L.A."/>
        </authorList>
    </citation>
    <scope>NUCLEOTIDE SEQUENCE</scope>
    <source>
        <strain evidence="3">DSM 44838</strain>
    </source>
</reference>
<keyword evidence="1" id="KW-0732">Signal</keyword>
<dbReference type="InterPro" id="IPR032407">
    <property type="entry name" value="MHB"/>
</dbReference>
<dbReference type="AlphaFoldDB" id="A0A9X2YVM7"/>
<feature type="domain" description="Haemophore haem-binding" evidence="2">
    <location>
        <begin position="42"/>
        <end position="118"/>
    </location>
</feature>
<evidence type="ECO:0000313" key="3">
    <source>
        <dbReference type="EMBL" id="MCV7419219.1"/>
    </source>
</evidence>
<protein>
    <submittedName>
        <fullName evidence="3">Heme-binding protein</fullName>
    </submittedName>
</protein>
<evidence type="ECO:0000256" key="1">
    <source>
        <dbReference type="SAM" id="SignalP"/>
    </source>
</evidence>
<dbReference type="NCBIfam" id="TIGR04529">
    <property type="entry name" value="MTB_hemophore"/>
    <property type="match status" value="1"/>
</dbReference>
<keyword evidence="4" id="KW-1185">Reference proteome</keyword>
<gene>
    <name evidence="3" type="ORF">H7K45_01575</name>
</gene>
<organism evidence="3 4">
    <name type="scientific">Mycobacterium yunnanensis</name>
    <dbReference type="NCBI Taxonomy" id="368477"/>
    <lineage>
        <taxon>Bacteria</taxon>
        <taxon>Bacillati</taxon>
        <taxon>Actinomycetota</taxon>
        <taxon>Actinomycetes</taxon>
        <taxon>Mycobacteriales</taxon>
        <taxon>Mycobacteriaceae</taxon>
        <taxon>Mycobacterium</taxon>
    </lineage>
</organism>
<dbReference type="Gene3D" id="1.20.20.20">
    <property type="entry name" value="Haemophore, haem-binding domain"/>
    <property type="match status" value="1"/>
</dbReference>
<name>A0A9X2YVM7_9MYCO</name>
<sequence>MPFSTRATRRLVATAIGAGIAGAVLAATAPAALADPPPPPAPGCSAADFEAVVGQVSTATSAYFFTHPDVNAFYSTLKGQPRDQVKQQVAAYLDANPQTKTDLEGIRQPLRDMKDRCR</sequence>
<feature type="chain" id="PRO_5040767429" evidence="1">
    <location>
        <begin position="27"/>
        <end position="118"/>
    </location>
</feature>
<dbReference type="GO" id="GO:0020037">
    <property type="term" value="F:heme binding"/>
    <property type="evidence" value="ECO:0007669"/>
    <property type="project" value="InterPro"/>
</dbReference>
<comment type="caution">
    <text evidence="3">The sequence shown here is derived from an EMBL/GenBank/DDBJ whole genome shotgun (WGS) entry which is preliminary data.</text>
</comment>
<evidence type="ECO:0000259" key="2">
    <source>
        <dbReference type="Pfam" id="PF16525"/>
    </source>
</evidence>
<dbReference type="InterPro" id="IPR038378">
    <property type="entry name" value="MHB_sf"/>
</dbReference>
<accession>A0A9X2YVM7</accession>
<feature type="signal peptide" evidence="1">
    <location>
        <begin position="1"/>
        <end position="26"/>
    </location>
</feature>
<dbReference type="InterPro" id="IPR006311">
    <property type="entry name" value="TAT_signal"/>
</dbReference>
<dbReference type="EMBL" id="JACKVK010000001">
    <property type="protein sequence ID" value="MCV7419219.1"/>
    <property type="molecule type" value="Genomic_DNA"/>
</dbReference>
<dbReference type="Pfam" id="PF16525">
    <property type="entry name" value="MHB"/>
    <property type="match status" value="1"/>
</dbReference>
<proteinExistence type="predicted"/>
<reference evidence="3" key="1">
    <citation type="submission" date="2020-07" db="EMBL/GenBank/DDBJ databases">
        <authorList>
            <person name="Pettersson B.M.F."/>
            <person name="Behra P.R.K."/>
            <person name="Ramesh M."/>
            <person name="Das S."/>
            <person name="Dasgupta S."/>
            <person name="Kirsebom L.A."/>
        </authorList>
    </citation>
    <scope>NUCLEOTIDE SEQUENCE</scope>
    <source>
        <strain evidence="3">DSM 44838</strain>
    </source>
</reference>
<dbReference type="PROSITE" id="PS51318">
    <property type="entry name" value="TAT"/>
    <property type="match status" value="1"/>
</dbReference>
<evidence type="ECO:0000313" key="4">
    <source>
        <dbReference type="Proteomes" id="UP001141629"/>
    </source>
</evidence>
<dbReference type="Proteomes" id="UP001141629">
    <property type="component" value="Unassembled WGS sequence"/>
</dbReference>